<reference evidence="1 2" key="1">
    <citation type="journal article" date="2019" name="Nat. Med.">
        <title>A library of human gut bacterial isolates paired with longitudinal multiomics data enables mechanistic microbiome research.</title>
        <authorList>
            <person name="Poyet M."/>
            <person name="Groussin M."/>
            <person name="Gibbons S.M."/>
            <person name="Avila-Pacheco J."/>
            <person name="Jiang X."/>
            <person name="Kearney S.M."/>
            <person name="Perrotta A.R."/>
            <person name="Berdy B."/>
            <person name="Zhao S."/>
            <person name="Lieberman T.D."/>
            <person name="Swanson P.K."/>
            <person name="Smith M."/>
            <person name="Roesemann S."/>
            <person name="Alexander J.E."/>
            <person name="Rich S.A."/>
            <person name="Livny J."/>
            <person name="Vlamakis H."/>
            <person name="Clish C."/>
            <person name="Bullock K."/>
            <person name="Deik A."/>
            <person name="Scott J."/>
            <person name="Pierce K.A."/>
            <person name="Xavier R.J."/>
            <person name="Alm E.J."/>
        </authorList>
    </citation>
    <scope>NUCLEOTIDE SEQUENCE [LARGE SCALE GENOMIC DNA]</scope>
    <source>
        <strain evidence="1 2">BIOML-A1</strain>
    </source>
</reference>
<dbReference type="InterPro" id="IPR027417">
    <property type="entry name" value="P-loop_NTPase"/>
</dbReference>
<gene>
    <name evidence="1" type="ORF">F2Z25_16450</name>
</gene>
<name>A0A5M5X3V8_BACFG</name>
<dbReference type="Gene3D" id="3.40.50.300">
    <property type="entry name" value="P-loop containing nucleotide triphosphate hydrolases"/>
    <property type="match status" value="1"/>
</dbReference>
<protein>
    <recommendedName>
        <fullName evidence="3">Terminase</fullName>
    </recommendedName>
</protein>
<dbReference type="EMBL" id="VWAQ01000014">
    <property type="protein sequence ID" value="KAA5206515.1"/>
    <property type="molecule type" value="Genomic_DNA"/>
</dbReference>
<dbReference type="Gene3D" id="3.30.420.240">
    <property type="match status" value="1"/>
</dbReference>
<dbReference type="Proteomes" id="UP000429838">
    <property type="component" value="Unassembled WGS sequence"/>
</dbReference>
<sequence length="556" mass="63569">MALKSFTRIKLPFENESPAQGESAKNNSMKKQNKDILRKKGLELMNLWRADWNRFVREALGVTLDKEQQEILSSVQHNRRTSVASGTARGKDFVAACAAICFLYLTPRWRKNSLGEIELVENTKVALTAPTDRQVKNIMMPEISRLFNRAKARGVELIGKLNAYDIRTNNDEWFLTGFKADEHNHEAWSGFHAVHTMFVITEATGIGDDTFAAIEGNLQGDSRILIVFNPNTTVGYAAKSQKGDRWHKYRLNSLTAPNIASKKIIIPGQVDYDWVLDKLENWCEKISPDEIISEMDDFEFEGQWYRPEDLFRKKVLGLFPKVDEDTLIPRQWLEEAHERWKQAKGREPLRADLNILGVDVAGMGRDATCYVLRRDNWVASFDTHNSGGVADHMKVAGKIMVARRQNIGLYVSIDTIGEGAGVYSRCVELEDEPHYILSCKYSESAKTPNGRELSDITGQNKFFNMRAYLFWAVRDWLNPRNNTGAMLPPDDKFDEEATEIKFSVKSNGKLYIEPKEDIKERLGRSPDKFDALANTFYPVRYAKPINVNRIAKMIRR</sequence>
<evidence type="ECO:0008006" key="3">
    <source>
        <dbReference type="Google" id="ProtNLM"/>
    </source>
</evidence>
<evidence type="ECO:0000313" key="2">
    <source>
        <dbReference type="Proteomes" id="UP000429838"/>
    </source>
</evidence>
<accession>A0A5M5X3V8</accession>
<evidence type="ECO:0000313" key="1">
    <source>
        <dbReference type="EMBL" id="KAA5206515.1"/>
    </source>
</evidence>
<comment type="caution">
    <text evidence="1">The sequence shown here is derived from an EMBL/GenBank/DDBJ whole genome shotgun (WGS) entry which is preliminary data.</text>
</comment>
<proteinExistence type="predicted"/>
<dbReference type="AlphaFoldDB" id="A0A5M5X3V8"/>
<organism evidence="1 2">
    <name type="scientific">Bacteroides fragilis</name>
    <dbReference type="NCBI Taxonomy" id="817"/>
    <lineage>
        <taxon>Bacteria</taxon>
        <taxon>Pseudomonadati</taxon>
        <taxon>Bacteroidota</taxon>
        <taxon>Bacteroidia</taxon>
        <taxon>Bacteroidales</taxon>
        <taxon>Bacteroidaceae</taxon>
        <taxon>Bacteroides</taxon>
    </lineage>
</organism>